<dbReference type="EMBL" id="DF820458">
    <property type="protein sequence ID" value="GAK52268.1"/>
    <property type="molecule type" value="Genomic_DNA"/>
</dbReference>
<keyword evidence="4" id="KW-1185">Reference proteome</keyword>
<dbReference type="Gene3D" id="3.40.50.720">
    <property type="entry name" value="NAD(P)-binding Rossmann-like Domain"/>
    <property type="match status" value="1"/>
</dbReference>
<dbReference type="InterPro" id="IPR057326">
    <property type="entry name" value="KR_dom"/>
</dbReference>
<evidence type="ECO:0000313" key="4">
    <source>
        <dbReference type="Proteomes" id="UP000030700"/>
    </source>
</evidence>
<evidence type="ECO:0000259" key="2">
    <source>
        <dbReference type="SMART" id="SM00822"/>
    </source>
</evidence>
<dbReference type="InterPro" id="IPR036291">
    <property type="entry name" value="NAD(P)-bd_dom_sf"/>
</dbReference>
<dbReference type="Proteomes" id="UP000030700">
    <property type="component" value="Unassembled WGS sequence"/>
</dbReference>
<dbReference type="PANTHER" id="PTHR43000">
    <property type="entry name" value="DTDP-D-GLUCOSE 4,6-DEHYDRATASE-RELATED"/>
    <property type="match status" value="1"/>
</dbReference>
<dbReference type="AlphaFoldDB" id="A0A081BPF2"/>
<sequence length="343" mass="38326">MYFVCFVVKNGVKILISGATGFVGSHVAQYLVQQGHDVYALVRTTSETQALEQLGVHLFHNDRAYDPESFRAFFEAHPDIEAIFHLASVLTLAKLKYDDYWKINVGVTKNLLEASRKLPLKAFIYCSSVGVIGPLPEIPANEETPCAPDSPYGQSKYEAECLALDYARQYNLPVASARLSWVYGPGDTRTFKFFRMVAKGRFFMIGDGKTRISPVYVEDVVRGLVLCAEQIEKTRGQVFIVAGKESVALRDLAEMIAKEAGSKVLPFSVPAGLATMAARVCEAVCARFGIEPMIHKNRLNFFFRDQAFDISKVREAVGYAPRIDLPEGVKRTVQWYQQQGWLS</sequence>
<evidence type="ECO:0000313" key="3">
    <source>
        <dbReference type="EMBL" id="GAK52268.1"/>
    </source>
</evidence>
<accession>A0A081BPF2</accession>
<gene>
    <name evidence="3" type="ORF">U14_03519</name>
</gene>
<feature type="domain" description="Ketoreductase" evidence="2">
    <location>
        <begin position="12"/>
        <end position="188"/>
    </location>
</feature>
<dbReference type="Pfam" id="PF01370">
    <property type="entry name" value="Epimerase"/>
    <property type="match status" value="1"/>
</dbReference>
<dbReference type="InterPro" id="IPR001509">
    <property type="entry name" value="Epimerase_deHydtase"/>
</dbReference>
<name>A0A081BPF2_9BACT</name>
<comment type="similarity">
    <text evidence="1">Belongs to the NAD(P)-dependent epimerase/dehydratase family.</text>
</comment>
<evidence type="ECO:0000256" key="1">
    <source>
        <dbReference type="ARBA" id="ARBA00007637"/>
    </source>
</evidence>
<dbReference type="SUPFAM" id="SSF51735">
    <property type="entry name" value="NAD(P)-binding Rossmann-fold domains"/>
    <property type="match status" value="1"/>
</dbReference>
<dbReference type="HOGENOM" id="CLU_007383_1_7_0"/>
<proteinExistence type="inferred from homology"/>
<protein>
    <submittedName>
        <fullName evidence="3">Oxidoreductase-like protein</fullName>
    </submittedName>
</protein>
<organism evidence="3">
    <name type="scientific">Candidatus Moduliflexus flocculans</name>
    <dbReference type="NCBI Taxonomy" id="1499966"/>
    <lineage>
        <taxon>Bacteria</taxon>
        <taxon>Candidatus Moduliflexota</taxon>
        <taxon>Candidatus Moduliflexia</taxon>
        <taxon>Candidatus Moduliflexales</taxon>
        <taxon>Candidatus Moduliflexaceae</taxon>
    </lineage>
</organism>
<reference evidence="3" key="1">
    <citation type="journal article" date="2015" name="PeerJ">
        <title>First genomic representation of candidate bacterial phylum KSB3 points to enhanced environmental sensing as a trigger of wastewater bulking.</title>
        <authorList>
            <person name="Sekiguchi Y."/>
            <person name="Ohashi A."/>
            <person name="Parks D.H."/>
            <person name="Yamauchi T."/>
            <person name="Tyson G.W."/>
            <person name="Hugenholtz P."/>
        </authorList>
    </citation>
    <scope>NUCLEOTIDE SEQUENCE [LARGE SCALE GENOMIC DNA]</scope>
</reference>
<dbReference type="STRING" id="1499966.U14_03519"/>
<dbReference type="SMART" id="SM00822">
    <property type="entry name" value="PKS_KR"/>
    <property type="match status" value="1"/>
</dbReference>